<dbReference type="GO" id="GO:0030165">
    <property type="term" value="F:PDZ domain binding"/>
    <property type="evidence" value="ECO:0007669"/>
    <property type="project" value="TreeGrafter"/>
</dbReference>
<keyword evidence="4" id="KW-1003">Cell membrane</keyword>
<dbReference type="CDD" id="cd02081">
    <property type="entry name" value="P-type_ATPase_Ca_PMCA-like"/>
    <property type="match status" value="1"/>
</dbReference>
<dbReference type="SUPFAM" id="SSF81653">
    <property type="entry name" value="Calcium ATPase, transduction domain A"/>
    <property type="match status" value="1"/>
</dbReference>
<keyword evidence="7 19" id="KW-0812">Transmembrane</keyword>
<keyword evidence="16 19" id="KW-0406">Ion transport</keyword>
<keyword evidence="15 19" id="KW-1133">Transmembrane helix</keyword>
<dbReference type="GO" id="GO:0042734">
    <property type="term" value="C:presynaptic membrane"/>
    <property type="evidence" value="ECO:0007669"/>
    <property type="project" value="UniProtKB-ARBA"/>
</dbReference>
<evidence type="ECO:0000256" key="14">
    <source>
        <dbReference type="ARBA" id="ARBA00022967"/>
    </source>
</evidence>
<dbReference type="InterPro" id="IPR044492">
    <property type="entry name" value="P_typ_ATPase_HD_dom"/>
</dbReference>
<evidence type="ECO:0000256" key="7">
    <source>
        <dbReference type="ARBA" id="ARBA00022692"/>
    </source>
</evidence>
<dbReference type="SMART" id="SM00831">
    <property type="entry name" value="Cation_ATPase_N"/>
    <property type="match status" value="1"/>
</dbReference>
<evidence type="ECO:0000256" key="10">
    <source>
        <dbReference type="ARBA" id="ARBA00022837"/>
    </source>
</evidence>
<dbReference type="AlphaFoldDB" id="A0A8C6R796"/>
<dbReference type="InterPro" id="IPR036412">
    <property type="entry name" value="HAD-like_sf"/>
</dbReference>
<evidence type="ECO:0000256" key="4">
    <source>
        <dbReference type="ARBA" id="ARBA00022475"/>
    </source>
</evidence>
<dbReference type="InterPro" id="IPR004014">
    <property type="entry name" value="ATPase_P-typ_cation-transptr_N"/>
</dbReference>
<feature type="region of interest" description="Disordered" evidence="20">
    <location>
        <begin position="1183"/>
        <end position="1232"/>
    </location>
</feature>
<accession>A0A8C6R796</accession>
<keyword evidence="10 19" id="KW-0106">Calcium</keyword>
<feature type="transmembrane region" description="Helical" evidence="19">
    <location>
        <begin position="1052"/>
        <end position="1073"/>
    </location>
</feature>
<dbReference type="SUPFAM" id="SSF56784">
    <property type="entry name" value="HAD-like"/>
    <property type="match status" value="1"/>
</dbReference>
<dbReference type="InterPro" id="IPR018303">
    <property type="entry name" value="ATPase_P-typ_P_site"/>
</dbReference>
<evidence type="ECO:0000313" key="22">
    <source>
        <dbReference type="Ensembl" id="ENSNGAP00000014168.1"/>
    </source>
</evidence>
<evidence type="ECO:0000256" key="19">
    <source>
        <dbReference type="RuleBase" id="RU361146"/>
    </source>
</evidence>
<dbReference type="GO" id="GO:0007605">
    <property type="term" value="P:sensory perception of sound"/>
    <property type="evidence" value="ECO:0007669"/>
    <property type="project" value="Ensembl"/>
</dbReference>
<keyword evidence="8" id="KW-0479">Metal-binding</keyword>
<dbReference type="GO" id="GO:0005737">
    <property type="term" value="C:cytoplasm"/>
    <property type="evidence" value="ECO:0007669"/>
    <property type="project" value="Ensembl"/>
</dbReference>
<evidence type="ECO:0000256" key="3">
    <source>
        <dbReference type="ARBA" id="ARBA00022448"/>
    </source>
</evidence>
<dbReference type="InterPro" id="IPR023214">
    <property type="entry name" value="HAD_sf"/>
</dbReference>
<dbReference type="GO" id="GO:0030182">
    <property type="term" value="P:neuron differentiation"/>
    <property type="evidence" value="ECO:0007669"/>
    <property type="project" value="Ensembl"/>
</dbReference>
<feature type="transmembrane region" description="Helical" evidence="19">
    <location>
        <begin position="944"/>
        <end position="962"/>
    </location>
</feature>
<comment type="caution">
    <text evidence="19">Lacks conserved residue(s) required for the propagation of feature annotation.</text>
</comment>
<dbReference type="SFLD" id="SFLDF00027">
    <property type="entry name" value="p-type_atpase"/>
    <property type="match status" value="1"/>
</dbReference>
<dbReference type="Pfam" id="PF12424">
    <property type="entry name" value="ATP_Ca_trans_C"/>
    <property type="match status" value="1"/>
</dbReference>
<evidence type="ECO:0000256" key="9">
    <source>
        <dbReference type="ARBA" id="ARBA00022741"/>
    </source>
</evidence>
<dbReference type="GO" id="GO:1905059">
    <property type="term" value="F:P-type calcium transporter activity involved in regulation of postsynaptic cytosolic calcium ion concentration"/>
    <property type="evidence" value="ECO:0007669"/>
    <property type="project" value="Ensembl"/>
</dbReference>
<dbReference type="NCBIfam" id="TIGR01517">
    <property type="entry name" value="ATPase-IIB_Ca"/>
    <property type="match status" value="1"/>
</dbReference>
<dbReference type="PANTHER" id="PTHR24093:SF377">
    <property type="entry name" value="PLASMA MEMBRANE CALCIUM-TRANSPORTING ATPASE 2"/>
    <property type="match status" value="1"/>
</dbReference>
<dbReference type="Pfam" id="PF00122">
    <property type="entry name" value="E1-E2_ATPase"/>
    <property type="match status" value="1"/>
</dbReference>
<gene>
    <name evidence="22" type="primary">Atp2b2</name>
</gene>
<dbReference type="Pfam" id="PF00690">
    <property type="entry name" value="Cation_ATPase_N"/>
    <property type="match status" value="1"/>
</dbReference>
<evidence type="ECO:0000259" key="21">
    <source>
        <dbReference type="SMART" id="SM00831"/>
    </source>
</evidence>
<comment type="function">
    <text evidence="19">Catalyzes the hydrolysis of ATP coupled with the transport of calcium.</text>
</comment>
<evidence type="ECO:0000256" key="17">
    <source>
        <dbReference type="ARBA" id="ARBA00023136"/>
    </source>
</evidence>
<feature type="domain" description="Cation-transporting P-type ATPase N-terminal" evidence="21">
    <location>
        <begin position="47"/>
        <end position="123"/>
    </location>
</feature>
<dbReference type="FunFam" id="1.20.1110.10:FF:000008">
    <property type="entry name" value="Calcium-transporting ATPase"/>
    <property type="match status" value="1"/>
</dbReference>
<protein>
    <recommendedName>
        <fullName evidence="19">Calcium-transporting ATPase</fullName>
        <ecNumber evidence="19">7.2.2.10</ecNumber>
    </recommendedName>
</protein>
<dbReference type="FunFam" id="1.20.1110.10:FF:000001">
    <property type="entry name" value="Calcium-transporting ATPase"/>
    <property type="match status" value="1"/>
</dbReference>
<feature type="compositionally biased region" description="Polar residues" evidence="20">
    <location>
        <begin position="1"/>
        <end position="13"/>
    </location>
</feature>
<keyword evidence="14" id="KW-1278">Translocase</keyword>
<dbReference type="Gene3D" id="2.70.150.10">
    <property type="entry name" value="Calcium-transporting ATPase, cytoplasmic transduction domain A"/>
    <property type="match status" value="1"/>
</dbReference>
<dbReference type="InterPro" id="IPR008250">
    <property type="entry name" value="ATPase_P-typ_transduc_dom_A_sf"/>
</dbReference>
<keyword evidence="3 19" id="KW-0813">Transport</keyword>
<evidence type="ECO:0000256" key="16">
    <source>
        <dbReference type="ARBA" id="ARBA00023065"/>
    </source>
</evidence>
<dbReference type="SUPFAM" id="SSF81665">
    <property type="entry name" value="Calcium ATPase, transmembrane domain M"/>
    <property type="match status" value="1"/>
</dbReference>
<dbReference type="GO" id="GO:0098982">
    <property type="term" value="C:GABA-ergic synapse"/>
    <property type="evidence" value="ECO:0007669"/>
    <property type="project" value="Ensembl"/>
</dbReference>
<dbReference type="SFLD" id="SFLDS00003">
    <property type="entry name" value="Haloacid_Dehalogenase"/>
    <property type="match status" value="1"/>
</dbReference>
<evidence type="ECO:0000256" key="5">
    <source>
        <dbReference type="ARBA" id="ARBA00022553"/>
    </source>
</evidence>
<evidence type="ECO:0000256" key="12">
    <source>
        <dbReference type="ARBA" id="ARBA00022842"/>
    </source>
</evidence>
<evidence type="ECO:0000256" key="15">
    <source>
        <dbReference type="ARBA" id="ARBA00022989"/>
    </source>
</evidence>
<keyword evidence="6 19" id="KW-0109">Calcium transport</keyword>
<name>A0A8C6R796_NANGA</name>
<evidence type="ECO:0000256" key="1">
    <source>
        <dbReference type="ARBA" id="ARBA00004651"/>
    </source>
</evidence>
<dbReference type="InterPro" id="IPR023298">
    <property type="entry name" value="ATPase_P-typ_TM_dom_sf"/>
</dbReference>
<dbReference type="GO" id="GO:0005524">
    <property type="term" value="F:ATP binding"/>
    <property type="evidence" value="ECO:0007669"/>
    <property type="project" value="UniProtKB-KW"/>
</dbReference>
<dbReference type="GO" id="GO:0005516">
    <property type="term" value="F:calmodulin binding"/>
    <property type="evidence" value="ECO:0007669"/>
    <property type="project" value="UniProtKB-KW"/>
</dbReference>
<dbReference type="Gene3D" id="1.20.1110.10">
    <property type="entry name" value="Calcium-transporting ATPase, transmembrane domain"/>
    <property type="match status" value="3"/>
</dbReference>
<dbReference type="Proteomes" id="UP000694381">
    <property type="component" value="Unassembled WGS sequence"/>
</dbReference>
<feature type="transmembrane region" description="Helical" evidence="19">
    <location>
        <begin position="432"/>
        <end position="458"/>
    </location>
</feature>
<dbReference type="NCBIfam" id="TIGR01494">
    <property type="entry name" value="ATPase_P-type"/>
    <property type="match status" value="3"/>
</dbReference>
<keyword evidence="17 19" id="KW-0472">Membrane</keyword>
<dbReference type="FunFam" id="2.70.150.10:FF:000001">
    <property type="entry name" value="Calcium-transporting ATPase"/>
    <property type="match status" value="1"/>
</dbReference>
<dbReference type="Pfam" id="PF00689">
    <property type="entry name" value="Cation_ATPase_C"/>
    <property type="match status" value="1"/>
</dbReference>
<dbReference type="GO" id="GO:0046872">
    <property type="term" value="F:metal ion binding"/>
    <property type="evidence" value="ECO:0007669"/>
    <property type="project" value="UniProtKB-KW"/>
</dbReference>
<feature type="region of interest" description="Disordered" evidence="20">
    <location>
        <begin position="320"/>
        <end position="345"/>
    </location>
</feature>
<dbReference type="GO" id="GO:0007423">
    <property type="term" value="P:sensory organ development"/>
    <property type="evidence" value="ECO:0007669"/>
    <property type="project" value="UniProtKB-ARBA"/>
</dbReference>
<evidence type="ECO:0000256" key="20">
    <source>
        <dbReference type="SAM" id="MobiDB-lite"/>
    </source>
</evidence>
<evidence type="ECO:0000256" key="6">
    <source>
        <dbReference type="ARBA" id="ARBA00022568"/>
    </source>
</evidence>
<keyword evidence="9 19" id="KW-0547">Nucleotide-binding</keyword>
<comment type="similarity">
    <text evidence="2 19">Belongs to the cation transport ATPase (P-type) (TC 3.A.3) family. Type IIB subfamily.</text>
</comment>
<keyword evidence="13" id="KW-0112">Calmodulin-binding</keyword>
<organism evidence="22 23">
    <name type="scientific">Nannospalax galili</name>
    <name type="common">Northern Israeli blind subterranean mole rat</name>
    <name type="synonym">Spalax galili</name>
    <dbReference type="NCBI Taxonomy" id="1026970"/>
    <lineage>
        <taxon>Eukaryota</taxon>
        <taxon>Metazoa</taxon>
        <taxon>Chordata</taxon>
        <taxon>Craniata</taxon>
        <taxon>Vertebrata</taxon>
        <taxon>Euteleostomi</taxon>
        <taxon>Mammalia</taxon>
        <taxon>Eutheria</taxon>
        <taxon>Euarchontoglires</taxon>
        <taxon>Glires</taxon>
        <taxon>Rodentia</taxon>
        <taxon>Myomorpha</taxon>
        <taxon>Muroidea</taxon>
        <taxon>Spalacidae</taxon>
        <taxon>Spalacinae</taxon>
        <taxon>Nannospalax</taxon>
    </lineage>
</organism>
<dbReference type="EC" id="7.2.2.10" evidence="19"/>
<dbReference type="GO" id="GO:0016887">
    <property type="term" value="F:ATP hydrolysis activity"/>
    <property type="evidence" value="ECO:0007669"/>
    <property type="project" value="InterPro"/>
</dbReference>
<keyword evidence="11 19" id="KW-0067">ATP-binding</keyword>
<dbReference type="InterPro" id="IPR006408">
    <property type="entry name" value="P-type_ATPase_IIB"/>
</dbReference>
<dbReference type="InterPro" id="IPR023299">
    <property type="entry name" value="ATPase_P-typ_cyto_dom_N"/>
</dbReference>
<feature type="compositionally biased region" description="Low complexity" evidence="20">
    <location>
        <begin position="1209"/>
        <end position="1223"/>
    </location>
</feature>
<evidence type="ECO:0000256" key="8">
    <source>
        <dbReference type="ARBA" id="ARBA00022723"/>
    </source>
</evidence>
<keyword evidence="12" id="KW-0460">Magnesium</keyword>
<dbReference type="GO" id="GO:0098978">
    <property type="term" value="C:glutamatergic synapse"/>
    <property type="evidence" value="ECO:0007669"/>
    <property type="project" value="Ensembl"/>
</dbReference>
<dbReference type="FunFam" id="3.40.50.1000:FF:000007">
    <property type="entry name" value="Calcium-transporting ATPase"/>
    <property type="match status" value="1"/>
</dbReference>
<evidence type="ECO:0000313" key="23">
    <source>
        <dbReference type="Proteomes" id="UP000694381"/>
    </source>
</evidence>
<evidence type="ECO:0000256" key="2">
    <source>
        <dbReference type="ARBA" id="ARBA00006124"/>
    </source>
</evidence>
<dbReference type="InterPro" id="IPR059000">
    <property type="entry name" value="ATPase_P-type_domA"/>
</dbReference>
<evidence type="ECO:0000256" key="11">
    <source>
        <dbReference type="ARBA" id="ARBA00022840"/>
    </source>
</evidence>
<dbReference type="Gene3D" id="3.40.50.1000">
    <property type="entry name" value="HAD superfamily/HAD-like"/>
    <property type="match status" value="1"/>
</dbReference>
<dbReference type="InterPro" id="IPR022141">
    <property type="entry name" value="ATP_Ca_trans_C"/>
</dbReference>
<dbReference type="InterPro" id="IPR001757">
    <property type="entry name" value="P_typ_ATPase"/>
</dbReference>
<dbReference type="PRINTS" id="PR00121">
    <property type="entry name" value="NAKATPASE"/>
</dbReference>
<dbReference type="FunFam" id="1.20.1110.10:FF:000002">
    <property type="entry name" value="Calcium-transporting ATPase"/>
    <property type="match status" value="1"/>
</dbReference>
<keyword evidence="5" id="KW-0597">Phosphoprotein</keyword>
<dbReference type="Pfam" id="PF08282">
    <property type="entry name" value="Hydrolase_3"/>
    <property type="match status" value="1"/>
</dbReference>
<feature type="region of interest" description="Disordered" evidence="20">
    <location>
        <begin position="1"/>
        <end position="24"/>
    </location>
</feature>
<feature type="compositionally biased region" description="Low complexity" evidence="20">
    <location>
        <begin position="1185"/>
        <end position="1200"/>
    </location>
</feature>
<dbReference type="Pfam" id="PF13246">
    <property type="entry name" value="Cation_ATPase"/>
    <property type="match status" value="1"/>
</dbReference>
<dbReference type="GO" id="GO:0098839">
    <property type="term" value="C:postsynaptic density membrane"/>
    <property type="evidence" value="ECO:0007669"/>
    <property type="project" value="TreeGrafter"/>
</dbReference>
<evidence type="ECO:0000256" key="18">
    <source>
        <dbReference type="ARBA" id="ARBA00047282"/>
    </source>
</evidence>
<sequence>MGDMTNSDFYSKNQRNESSHGGEFGCTMEELRSLMELRGTEAVVKIKETYGDTEAICRRLRTSPVEGLPGTAPDLEKRKQIFGQNFIPPKKPKTFLQLVWEALQDVTLIILEIAAIISLGLSFYHPPGESNEGCATAQGGAEDEGEAEAGWIEGAAILLSVICVVLVTAFNDWSKEKQFRGLQSRIEQEQKFTVVRAGQVVQIPVAEIVVGDIAQIKYGDLLPADGLFIQGNDLKIDESSLTGESDQVRKSVDKDPMLLSGTHVMEGSGRMVVTAVGVNSQTGIIFTLLGAGGEEEEKKDKKAADGTAAANAAGSANASLVNGKMQDGGADSSQSKAKQQDGAAAMEMQPLKSAEGGDADDKKKANLHKKEKSVLQGKLTKLAVQIGKAGLVMSAITVIILVLYFTVDTFVVNKKPWLPECTPVYVQYFVKFFIIGVTVLVVAVPEGLPLAVTISLAYSVKKMMKDNNLVRHLDACETMGNATAICSDKTGTLTTNRMTVVQAYVGDVHYKEIPNPSSINDKTMELLVNAIAINSAYTTKILPPEKEGALPRQVGNKTECGLLGFVLDLKQDYEPVRSQMPEEKLYKVYTFNSVRKSMSTVIKMPDESFRMYSKGASEIVLKKCCKILSEAGEPRIFRPRDRDEMVKKVIEPMACDGLRTICVAYRDFPSSPEPDWDNENDILNDLTCICVVGIEDPVRPEVPEAIRKCQRAGITVRMVTGDNINTARAIAIKCGIIHPGEDFLCLEGKEFNRRIRNEKGEIEQERIDKIWPKLRVLARSSPTDKHTLVKGIIDSTHTEQRQVVAVTGDGTNDGPALKKADVGFAMGIAGTDVAKEASDIILTDDNFSSIVKAVMWGRNVYDSISKFLQFQLTVNVVAVIVAFTGACITQDSPLKAVQMLWVNLIMDTFASLALATEPPTETLLLRKPYGRNKPLISRTMMKNILGHAVYQLTLIFTLLFVGEKMFQIDSGRNAPLHSPPSEHYTIIFNTFVMMQLFNEINARKIHGERNVFDGIFRNPIFCTIVLGTFAIQIVIVQFGGKPFSCSPLQLDQWMWCIFIGLGELVWGQVIATIPTSRLKFLKEAGRLTQKEEIPEEELNEDVEEIDHAERELRRGQILWFRGLNRIQTQIRVVKAFRSSLYEGLEKPESRTSIHNFMAHPEFRIEDSQPHIPLIDDTDLEEDAALKQNSSPPSSLNKNNSAIDSGINLTTDTSKSATSSSPGSPIHSLETSL</sequence>
<reference evidence="22" key="1">
    <citation type="submission" date="2025-08" db="UniProtKB">
        <authorList>
            <consortium name="Ensembl"/>
        </authorList>
    </citation>
    <scope>IDENTIFICATION</scope>
</reference>
<dbReference type="SUPFAM" id="SSF81660">
    <property type="entry name" value="Metal cation-transporting ATPase, ATP-binding domain N"/>
    <property type="match status" value="1"/>
</dbReference>
<proteinExistence type="inferred from homology"/>
<reference evidence="22" key="2">
    <citation type="submission" date="2025-09" db="UniProtKB">
        <authorList>
            <consortium name="Ensembl"/>
        </authorList>
    </citation>
    <scope>IDENTIFICATION</scope>
</reference>
<comment type="catalytic activity">
    <reaction evidence="18">
        <text>Ca(2+)(in) + ATP + H2O = Ca(2+)(out) + ADP + phosphate + H(+)</text>
        <dbReference type="Rhea" id="RHEA:18105"/>
        <dbReference type="ChEBI" id="CHEBI:15377"/>
        <dbReference type="ChEBI" id="CHEBI:15378"/>
        <dbReference type="ChEBI" id="CHEBI:29108"/>
        <dbReference type="ChEBI" id="CHEBI:30616"/>
        <dbReference type="ChEBI" id="CHEBI:43474"/>
        <dbReference type="ChEBI" id="CHEBI:456216"/>
        <dbReference type="EC" id="7.2.2.10"/>
    </reaction>
    <physiologicalReaction direction="left-to-right" evidence="18">
        <dbReference type="Rhea" id="RHEA:18106"/>
    </physiologicalReaction>
</comment>
<dbReference type="InterPro" id="IPR006068">
    <property type="entry name" value="ATPase_P-typ_cation-transptr_C"/>
</dbReference>
<comment type="subcellular location">
    <subcellularLocation>
        <location evidence="1">Cell membrane</location>
        <topology evidence="1">Multi-pass membrane protein</topology>
    </subcellularLocation>
    <subcellularLocation>
        <location evidence="19">Membrane</location>
        <topology evidence="19">Multi-pass membrane protein</topology>
    </subcellularLocation>
</comment>
<keyword evidence="23" id="KW-1185">Reference proteome</keyword>
<feature type="transmembrane region" description="Helical" evidence="19">
    <location>
        <begin position="98"/>
        <end position="121"/>
    </location>
</feature>
<feature type="transmembrane region" description="Helical" evidence="19">
    <location>
        <begin position="391"/>
        <end position="412"/>
    </location>
</feature>
<evidence type="ECO:0000256" key="13">
    <source>
        <dbReference type="ARBA" id="ARBA00022860"/>
    </source>
</evidence>
<dbReference type="PANTHER" id="PTHR24093">
    <property type="entry name" value="CATION TRANSPORTING ATPASE"/>
    <property type="match status" value="1"/>
</dbReference>
<dbReference type="PROSITE" id="PS00154">
    <property type="entry name" value="ATPASE_E1_E2"/>
    <property type="match status" value="1"/>
</dbReference>
<dbReference type="GeneTree" id="ENSGT00940000161461"/>
<dbReference type="FunFam" id="3.40.1110.10:FF:000032">
    <property type="entry name" value="Calcium-transporting ATPase"/>
    <property type="match status" value="1"/>
</dbReference>
<dbReference type="SFLD" id="SFLDG00002">
    <property type="entry name" value="C1.7:_P-type_atpase_like"/>
    <property type="match status" value="1"/>
</dbReference>
<dbReference type="Ensembl" id="ENSNGAT00000019756.1">
    <property type="protein sequence ID" value="ENSNGAP00000014168.1"/>
    <property type="gene ID" value="ENSNGAG00000015473.1"/>
</dbReference>
<dbReference type="Gene3D" id="3.40.1110.10">
    <property type="entry name" value="Calcium-transporting ATPase, cytoplasmic domain N"/>
    <property type="match status" value="1"/>
</dbReference>
<dbReference type="PRINTS" id="PR00119">
    <property type="entry name" value="CATATPASE"/>
</dbReference>
<feature type="transmembrane region" description="Helical" evidence="19">
    <location>
        <begin position="151"/>
        <end position="170"/>
    </location>
</feature>
<feature type="transmembrane region" description="Helical" evidence="19">
    <location>
        <begin position="1020"/>
        <end position="1040"/>
    </location>
</feature>